<evidence type="ECO:0000313" key="3">
    <source>
        <dbReference type="Proteomes" id="UP000326961"/>
    </source>
</evidence>
<keyword evidence="1" id="KW-0472">Membrane</keyword>
<keyword evidence="1" id="KW-1133">Transmembrane helix</keyword>
<feature type="transmembrane region" description="Helical" evidence="1">
    <location>
        <begin position="12"/>
        <end position="31"/>
    </location>
</feature>
<sequence>MDLIKIIKTLYNFYLFLPLILTVYAFILGIHKFRNESDKFYDYLNIFMVGIISLPIIFLSFKFLVPFIVRDLAPGGFFYNLISITCKLTIITFSILGICMYEEYMVKKRIFILFIPVIMLFAFEIPKLITYSI</sequence>
<feature type="transmembrane region" description="Helical" evidence="1">
    <location>
        <begin position="110"/>
        <end position="129"/>
    </location>
</feature>
<gene>
    <name evidence="2" type="ORF">D4A35_08325</name>
</gene>
<feature type="transmembrane region" description="Helical" evidence="1">
    <location>
        <begin position="43"/>
        <end position="65"/>
    </location>
</feature>
<dbReference type="Proteomes" id="UP000326961">
    <property type="component" value="Chromosome"/>
</dbReference>
<feature type="transmembrane region" description="Helical" evidence="1">
    <location>
        <begin position="77"/>
        <end position="98"/>
    </location>
</feature>
<reference evidence="2 3" key="1">
    <citation type="submission" date="2018-09" db="EMBL/GenBank/DDBJ databases">
        <title>A clostridial neurotoxin that targets Anopheles mosquitoes.</title>
        <authorList>
            <person name="Contreras E."/>
            <person name="Masuyer G."/>
            <person name="Qureshi N."/>
            <person name="Chawla S."/>
            <person name="Lim H.L."/>
            <person name="Chen J."/>
            <person name="Stenmark P."/>
            <person name="Gill S."/>
        </authorList>
    </citation>
    <scope>NUCLEOTIDE SEQUENCE [LARGE SCALE GENOMIC DNA]</scope>
    <source>
        <strain evidence="2 3">Cbm</strain>
    </source>
</reference>
<dbReference type="AlphaFoldDB" id="A0A5P3XF27"/>
<name>A0A5P3XF27_PARBF</name>
<organism evidence="2 3">
    <name type="scientific">Paraclostridium bifermentans</name>
    <name type="common">Clostridium bifermentans</name>
    <dbReference type="NCBI Taxonomy" id="1490"/>
    <lineage>
        <taxon>Bacteria</taxon>
        <taxon>Bacillati</taxon>
        <taxon>Bacillota</taxon>
        <taxon>Clostridia</taxon>
        <taxon>Peptostreptococcales</taxon>
        <taxon>Peptostreptococcaceae</taxon>
        <taxon>Paraclostridium</taxon>
    </lineage>
</organism>
<accession>A0A5P3XF27</accession>
<dbReference type="EMBL" id="CP032452">
    <property type="protein sequence ID" value="QEZ68938.1"/>
    <property type="molecule type" value="Genomic_DNA"/>
</dbReference>
<evidence type="ECO:0000313" key="2">
    <source>
        <dbReference type="EMBL" id="QEZ68938.1"/>
    </source>
</evidence>
<evidence type="ECO:0000256" key="1">
    <source>
        <dbReference type="SAM" id="Phobius"/>
    </source>
</evidence>
<keyword evidence="1" id="KW-0812">Transmembrane</keyword>
<protein>
    <submittedName>
        <fullName evidence="2">Uncharacterized protein</fullName>
    </submittedName>
</protein>
<dbReference type="RefSeq" id="WP_150886624.1">
    <property type="nucleotide sequence ID" value="NZ_CP032452.1"/>
</dbReference>
<proteinExistence type="predicted"/>